<dbReference type="GO" id="GO:0042720">
    <property type="term" value="C:mitochondrial inner membrane peptidase complex"/>
    <property type="evidence" value="ECO:0007669"/>
    <property type="project" value="TreeGrafter"/>
</dbReference>
<keyword evidence="5" id="KW-0496">Mitochondrion</keyword>
<evidence type="ECO:0000256" key="4">
    <source>
        <dbReference type="ARBA" id="ARBA00022801"/>
    </source>
</evidence>
<gene>
    <name evidence="8" type="ORF">GM51_14115</name>
</gene>
<evidence type="ECO:0000256" key="1">
    <source>
        <dbReference type="ARBA" id="ARBA00004273"/>
    </source>
</evidence>
<organism evidence="8">
    <name type="scientific">freshwater metagenome</name>
    <dbReference type="NCBI Taxonomy" id="449393"/>
    <lineage>
        <taxon>unclassified sequences</taxon>
        <taxon>metagenomes</taxon>
        <taxon>ecological metagenomes</taxon>
    </lineage>
</organism>
<keyword evidence="3" id="KW-0999">Mitochondrion inner membrane</keyword>
<sequence length="100" mass="11249">MRYGMAVVSGLSMIPTLAPDERLLIRHDGPMVLGDLVIFKRNNQYDIKRIIRIEADGIFAQGDNDLVSTDSRSYGLIPFDDVLGTVTYRLWPKPGRIKQG</sequence>
<dbReference type="EMBL" id="JNSL01000103">
    <property type="protein sequence ID" value="KGA15777.1"/>
    <property type="molecule type" value="Genomic_DNA"/>
</dbReference>
<comment type="caution">
    <text evidence="8">The sequence shown here is derived from an EMBL/GenBank/DDBJ whole genome shotgun (WGS) entry which is preliminary data.</text>
</comment>
<accession>A0A094PXB4</accession>
<dbReference type="GO" id="GO:0006627">
    <property type="term" value="P:protein processing involved in protein targeting to mitochondrion"/>
    <property type="evidence" value="ECO:0007669"/>
    <property type="project" value="TreeGrafter"/>
</dbReference>
<keyword evidence="6" id="KW-0472">Membrane</keyword>
<evidence type="ECO:0000313" key="8">
    <source>
        <dbReference type="EMBL" id="KGA15777.1"/>
    </source>
</evidence>
<dbReference type="PANTHER" id="PTHR12383:SF16">
    <property type="entry name" value="MITOCHONDRIAL INNER MEMBRANE PROTEASE SUBUNIT 1"/>
    <property type="match status" value="1"/>
</dbReference>
<dbReference type="Gene3D" id="2.10.109.10">
    <property type="entry name" value="Umud Fragment, subunit A"/>
    <property type="match status" value="1"/>
</dbReference>
<reference evidence="8" key="1">
    <citation type="submission" date="2014-06" db="EMBL/GenBank/DDBJ databases">
        <title>Key roles for freshwater Actinobacteria revealed by deep metagenomic sequencing.</title>
        <authorList>
            <person name="Ghai R."/>
            <person name="Mizuno C.M."/>
            <person name="Picazo A."/>
            <person name="Camacho A."/>
            <person name="Rodriguez-Valera F."/>
        </authorList>
    </citation>
    <scope>NUCLEOTIDE SEQUENCE</scope>
</reference>
<dbReference type="PANTHER" id="PTHR12383">
    <property type="entry name" value="PROTEASE FAMILY S26 MITOCHONDRIAL INNER MEMBRANE PROTEASE-RELATED"/>
    <property type="match status" value="1"/>
</dbReference>
<dbReference type="AlphaFoldDB" id="A0A094PXB4"/>
<keyword evidence="4" id="KW-0378">Hydrolase</keyword>
<evidence type="ECO:0000256" key="6">
    <source>
        <dbReference type="ARBA" id="ARBA00023136"/>
    </source>
</evidence>
<evidence type="ECO:0000256" key="2">
    <source>
        <dbReference type="ARBA" id="ARBA00022670"/>
    </source>
</evidence>
<dbReference type="GO" id="GO:0006465">
    <property type="term" value="P:signal peptide processing"/>
    <property type="evidence" value="ECO:0007669"/>
    <property type="project" value="InterPro"/>
</dbReference>
<dbReference type="PROSITE" id="PS00501">
    <property type="entry name" value="SPASE_I_1"/>
    <property type="match status" value="1"/>
</dbReference>
<dbReference type="Pfam" id="PF10502">
    <property type="entry name" value="Peptidase_S26"/>
    <property type="match status" value="1"/>
</dbReference>
<dbReference type="InterPro" id="IPR052064">
    <property type="entry name" value="Mito_IMP1_subunit"/>
</dbReference>
<dbReference type="InterPro" id="IPR019533">
    <property type="entry name" value="Peptidase_S26"/>
</dbReference>
<dbReference type="SUPFAM" id="SSF51306">
    <property type="entry name" value="LexA/Signal peptidase"/>
    <property type="match status" value="1"/>
</dbReference>
<dbReference type="InterPro" id="IPR019756">
    <property type="entry name" value="Pept_S26A_signal_pept_1_Ser-AS"/>
</dbReference>
<proteinExistence type="predicted"/>
<evidence type="ECO:0000256" key="3">
    <source>
        <dbReference type="ARBA" id="ARBA00022792"/>
    </source>
</evidence>
<keyword evidence="2" id="KW-0645">Protease</keyword>
<dbReference type="InterPro" id="IPR036286">
    <property type="entry name" value="LexA/Signal_pep-like_sf"/>
</dbReference>
<comment type="subcellular location">
    <subcellularLocation>
        <location evidence="1">Mitochondrion inner membrane</location>
    </subcellularLocation>
</comment>
<name>A0A094PXB4_9ZZZZ</name>
<dbReference type="CDD" id="cd06530">
    <property type="entry name" value="S26_SPase_I"/>
    <property type="match status" value="1"/>
</dbReference>
<protein>
    <recommendedName>
        <fullName evidence="7">Peptidase S26 domain-containing protein</fullName>
    </recommendedName>
</protein>
<dbReference type="GO" id="GO:0004252">
    <property type="term" value="F:serine-type endopeptidase activity"/>
    <property type="evidence" value="ECO:0007669"/>
    <property type="project" value="InterPro"/>
</dbReference>
<feature type="domain" description="Peptidase S26" evidence="7">
    <location>
        <begin position="53"/>
        <end position="91"/>
    </location>
</feature>
<evidence type="ECO:0000259" key="7">
    <source>
        <dbReference type="Pfam" id="PF10502"/>
    </source>
</evidence>
<evidence type="ECO:0000256" key="5">
    <source>
        <dbReference type="ARBA" id="ARBA00023128"/>
    </source>
</evidence>